<dbReference type="GO" id="GO:0005615">
    <property type="term" value="C:extracellular space"/>
    <property type="evidence" value="ECO:0007669"/>
    <property type="project" value="TreeGrafter"/>
</dbReference>
<evidence type="ECO:0000256" key="11">
    <source>
        <dbReference type="SAM" id="SignalP"/>
    </source>
</evidence>
<keyword evidence="7" id="KW-1015">Disulfide bond</keyword>
<evidence type="ECO:0000256" key="6">
    <source>
        <dbReference type="ARBA" id="ARBA00022687"/>
    </source>
</evidence>
<dbReference type="Proteomes" id="UP000078046">
    <property type="component" value="Unassembled WGS sequence"/>
</dbReference>
<dbReference type="PANTHER" id="PTHR12027:SF77">
    <property type="entry name" value="PROTEIN WNT-5"/>
    <property type="match status" value="1"/>
</dbReference>
<evidence type="ECO:0000313" key="13">
    <source>
        <dbReference type="Proteomes" id="UP000078046"/>
    </source>
</evidence>
<dbReference type="GO" id="GO:0030182">
    <property type="term" value="P:neuron differentiation"/>
    <property type="evidence" value="ECO:0007669"/>
    <property type="project" value="TreeGrafter"/>
</dbReference>
<dbReference type="Gene3D" id="3.30.2460.20">
    <property type="match status" value="1"/>
</dbReference>
<protein>
    <recommendedName>
        <fullName evidence="10">Protein Wnt</fullName>
    </recommendedName>
</protein>
<accession>A0A177BD48</accession>
<evidence type="ECO:0000256" key="1">
    <source>
        <dbReference type="ARBA" id="ARBA00004498"/>
    </source>
</evidence>
<comment type="function">
    <text evidence="10">Ligand for members of the frizzled family of seven transmembrane receptors.</text>
</comment>
<dbReference type="InterPro" id="IPR043158">
    <property type="entry name" value="Wnt_C"/>
</dbReference>
<organism evidence="12 13">
    <name type="scientific">Intoshia linei</name>
    <dbReference type="NCBI Taxonomy" id="1819745"/>
    <lineage>
        <taxon>Eukaryota</taxon>
        <taxon>Metazoa</taxon>
        <taxon>Spiralia</taxon>
        <taxon>Lophotrochozoa</taxon>
        <taxon>Mesozoa</taxon>
        <taxon>Orthonectida</taxon>
        <taxon>Rhopaluridae</taxon>
        <taxon>Intoshia</taxon>
    </lineage>
</organism>
<evidence type="ECO:0000256" key="5">
    <source>
        <dbReference type="ARBA" id="ARBA00022530"/>
    </source>
</evidence>
<keyword evidence="5" id="KW-0272">Extracellular matrix</keyword>
<comment type="similarity">
    <text evidence="2 10">Belongs to the Wnt family.</text>
</comment>
<dbReference type="PANTHER" id="PTHR12027">
    <property type="entry name" value="WNT RELATED"/>
    <property type="match status" value="1"/>
</dbReference>
<proteinExistence type="inferred from homology"/>
<comment type="caution">
    <text evidence="12">The sequence shown here is derived from an EMBL/GenBank/DDBJ whole genome shotgun (WGS) entry which is preliminary data.</text>
</comment>
<dbReference type="AlphaFoldDB" id="A0A177BD48"/>
<keyword evidence="6 10" id="KW-0879">Wnt signaling pathway</keyword>
<dbReference type="GO" id="GO:0060070">
    <property type="term" value="P:canonical Wnt signaling pathway"/>
    <property type="evidence" value="ECO:0007669"/>
    <property type="project" value="TreeGrafter"/>
</dbReference>
<evidence type="ECO:0000256" key="4">
    <source>
        <dbReference type="ARBA" id="ARBA00022525"/>
    </source>
</evidence>
<dbReference type="EMBL" id="LWCA01000003">
    <property type="protein sequence ID" value="OAF72135.1"/>
    <property type="molecule type" value="Genomic_DNA"/>
</dbReference>
<name>A0A177BD48_9BILA</name>
<dbReference type="InterPro" id="IPR005817">
    <property type="entry name" value="Wnt"/>
</dbReference>
<evidence type="ECO:0000256" key="8">
    <source>
        <dbReference type="ARBA" id="ARBA00023180"/>
    </source>
</evidence>
<keyword evidence="13" id="KW-1185">Reference proteome</keyword>
<dbReference type="Pfam" id="PF00110">
    <property type="entry name" value="wnt"/>
    <property type="match status" value="1"/>
</dbReference>
<dbReference type="OrthoDB" id="5945655at2759"/>
<evidence type="ECO:0000256" key="3">
    <source>
        <dbReference type="ARBA" id="ARBA00022473"/>
    </source>
</evidence>
<feature type="chain" id="PRO_5008056981" description="Protein Wnt" evidence="11">
    <location>
        <begin position="22"/>
        <end position="416"/>
    </location>
</feature>
<evidence type="ECO:0000256" key="9">
    <source>
        <dbReference type="ARBA" id="ARBA00023288"/>
    </source>
</evidence>
<dbReference type="PROSITE" id="PS00246">
    <property type="entry name" value="WNT1"/>
    <property type="match status" value="1"/>
</dbReference>
<feature type="signal peptide" evidence="11">
    <location>
        <begin position="1"/>
        <end position="21"/>
    </location>
</feature>
<dbReference type="GO" id="GO:0005125">
    <property type="term" value="F:cytokine activity"/>
    <property type="evidence" value="ECO:0007669"/>
    <property type="project" value="TreeGrafter"/>
</dbReference>
<dbReference type="GO" id="GO:0045165">
    <property type="term" value="P:cell fate commitment"/>
    <property type="evidence" value="ECO:0007669"/>
    <property type="project" value="TreeGrafter"/>
</dbReference>
<gene>
    <name evidence="12" type="ORF">A3Q56_00076</name>
</gene>
<comment type="subcellular location">
    <subcellularLocation>
        <location evidence="1 10">Secreted</location>
        <location evidence="1 10">Extracellular space</location>
        <location evidence="1 10">Extracellular matrix</location>
    </subcellularLocation>
</comment>
<dbReference type="PRINTS" id="PR01349">
    <property type="entry name" value="WNTPROTEIN"/>
</dbReference>
<keyword evidence="9" id="KW-0449">Lipoprotein</keyword>
<dbReference type="GO" id="GO:0005109">
    <property type="term" value="F:frizzled binding"/>
    <property type="evidence" value="ECO:0007669"/>
    <property type="project" value="TreeGrafter"/>
</dbReference>
<evidence type="ECO:0000256" key="7">
    <source>
        <dbReference type="ARBA" id="ARBA00023157"/>
    </source>
</evidence>
<evidence type="ECO:0000313" key="12">
    <source>
        <dbReference type="EMBL" id="OAF72135.1"/>
    </source>
</evidence>
<dbReference type="SMART" id="SM00097">
    <property type="entry name" value="WNT1"/>
    <property type="match status" value="1"/>
</dbReference>
<dbReference type="InterPro" id="IPR018161">
    <property type="entry name" value="Wnt_CS"/>
</dbReference>
<keyword evidence="11" id="KW-0732">Signal</keyword>
<sequence>MNAQHLHFSAWIFIATLFSQAHLNSAIYAWMLRNYKLVHLKFSDFGAIYAGKIINELHPNDTQINYAYRNAEFSCYIDGLSTTQRRICQAYMDHMPSVADATKMALNTCQTVLFNRPWNCSIGSKGGTKRIYKRTLDSLESTIVEKNAFNSMDDSVNKESAFLHALSSAAVAWSISRACADGKLTNCNCGNKNDINSKMTNWIWNGCNDNTSYGYKFSSGFIDVKEKDRNYARYSMGLARALMNIHNNEAGRLLIRKSSAMKCRCHGVSGSCTLKTCTMKMQDFMDIGTTLREMYDQAQKVSFNKAGTTLRRIQDRKKPLKSELIFIENSPNYCSFIKDRKCTPYVYNELISKTHTQNTLERLSNPKEDDCDVVCCGRGYRLEKIKVEYSCNCHFKWCCNVTCQQCFKNITTGICK</sequence>
<evidence type="ECO:0000256" key="10">
    <source>
        <dbReference type="RuleBase" id="RU003500"/>
    </source>
</evidence>
<evidence type="ECO:0000256" key="2">
    <source>
        <dbReference type="ARBA" id="ARBA00005683"/>
    </source>
</evidence>
<keyword evidence="3 10" id="KW-0217">Developmental protein</keyword>
<keyword evidence="4" id="KW-0964">Secreted</keyword>
<reference evidence="12 13" key="1">
    <citation type="submission" date="2016-04" db="EMBL/GenBank/DDBJ databases">
        <title>The genome of Intoshia linei affirms orthonectids as highly simplified spiralians.</title>
        <authorList>
            <person name="Mikhailov K.V."/>
            <person name="Slusarev G.S."/>
            <person name="Nikitin M.A."/>
            <person name="Logacheva M.D."/>
            <person name="Penin A."/>
            <person name="Aleoshin V."/>
            <person name="Panchin Y.V."/>
        </authorList>
    </citation>
    <scope>NUCLEOTIDE SEQUENCE [LARGE SCALE GENOMIC DNA]</scope>
    <source>
        <strain evidence="12">Intl2013</strain>
        <tissue evidence="12">Whole animal</tissue>
    </source>
</reference>
<keyword evidence="8" id="KW-0325">Glycoprotein</keyword>